<dbReference type="InterPro" id="IPR005184">
    <property type="entry name" value="DUF306_Meta_HslJ"/>
</dbReference>
<dbReference type="Pfam" id="PF03724">
    <property type="entry name" value="META"/>
    <property type="match status" value="1"/>
</dbReference>
<gene>
    <name evidence="2" type="ORF">GK091_00155</name>
</gene>
<name>A0A6M0ICC8_9BACT</name>
<dbReference type="EMBL" id="JAAGNZ010000001">
    <property type="protein sequence ID" value="NEU65282.1"/>
    <property type="molecule type" value="Genomic_DNA"/>
</dbReference>
<organism evidence="2 3">
    <name type="scientific">Spirosoma agri</name>
    <dbReference type="NCBI Taxonomy" id="1987381"/>
    <lineage>
        <taxon>Bacteria</taxon>
        <taxon>Pseudomonadati</taxon>
        <taxon>Bacteroidota</taxon>
        <taxon>Cytophagia</taxon>
        <taxon>Cytophagales</taxon>
        <taxon>Cytophagaceae</taxon>
        <taxon>Spirosoma</taxon>
    </lineage>
</organism>
<evidence type="ECO:0000259" key="1">
    <source>
        <dbReference type="Pfam" id="PF03724"/>
    </source>
</evidence>
<dbReference type="Gene3D" id="2.40.128.270">
    <property type="match status" value="1"/>
</dbReference>
<dbReference type="InterPro" id="IPR038670">
    <property type="entry name" value="HslJ-like_sf"/>
</dbReference>
<accession>A0A6M0ICC8</accession>
<proteinExistence type="predicted"/>
<protein>
    <submittedName>
        <fullName evidence="2">META domain-containing protein</fullName>
    </submittedName>
</protein>
<reference evidence="2 3" key="1">
    <citation type="submission" date="2020-02" db="EMBL/GenBank/DDBJ databases">
        <title>Draft genome sequence of two Spirosoma agri KCTC 52727 and Spirosoma terrae KCTC 52035.</title>
        <authorList>
            <person name="Rojas J."/>
            <person name="Ambika Manirajan B."/>
            <person name="Ratering S."/>
            <person name="Suarez C."/>
            <person name="Schnell S."/>
        </authorList>
    </citation>
    <scope>NUCLEOTIDE SEQUENCE [LARGE SCALE GENOMIC DNA]</scope>
    <source>
        <strain evidence="2 3">KCTC 52727</strain>
    </source>
</reference>
<comment type="caution">
    <text evidence="2">The sequence shown here is derived from an EMBL/GenBank/DDBJ whole genome shotgun (WGS) entry which is preliminary data.</text>
</comment>
<keyword evidence="3" id="KW-1185">Reference proteome</keyword>
<dbReference type="Proteomes" id="UP000477386">
    <property type="component" value="Unassembled WGS sequence"/>
</dbReference>
<sequence>MINRLAVSLLLLAIVLGCGKREHEVAPVLANLLGTWQLTKPDSSFAVTIQFTYDNRNPPIDITPFLASGKSSVNDYTARMFATVDGTMQINEVVSTEKAGSGAAKQFEQEYLANLATVVRFESPTATQLYLYHGGPKPGVLVYKKL</sequence>
<feature type="domain" description="DUF306" evidence="1">
    <location>
        <begin position="42"/>
        <end position="132"/>
    </location>
</feature>
<dbReference type="RefSeq" id="WP_164034627.1">
    <property type="nucleotide sequence ID" value="NZ_JAAGNZ010000001.1"/>
</dbReference>
<dbReference type="PROSITE" id="PS51257">
    <property type="entry name" value="PROKAR_LIPOPROTEIN"/>
    <property type="match status" value="1"/>
</dbReference>
<dbReference type="AlphaFoldDB" id="A0A6M0ICC8"/>
<evidence type="ECO:0000313" key="2">
    <source>
        <dbReference type="EMBL" id="NEU65282.1"/>
    </source>
</evidence>
<evidence type="ECO:0000313" key="3">
    <source>
        <dbReference type="Proteomes" id="UP000477386"/>
    </source>
</evidence>